<dbReference type="SMART" id="SM00382">
    <property type="entry name" value="AAA"/>
    <property type="match status" value="1"/>
</dbReference>
<organism evidence="3 4">
    <name type="scientific">Pelotomaculum propionicicum</name>
    <dbReference type="NCBI Taxonomy" id="258475"/>
    <lineage>
        <taxon>Bacteria</taxon>
        <taxon>Bacillati</taxon>
        <taxon>Bacillota</taxon>
        <taxon>Clostridia</taxon>
        <taxon>Eubacteriales</taxon>
        <taxon>Desulfotomaculaceae</taxon>
        <taxon>Pelotomaculum</taxon>
    </lineage>
</organism>
<dbReference type="PANTHER" id="PTHR35894:SF1">
    <property type="entry name" value="PHOSPHORIBULOKINASE _ URIDINE KINASE FAMILY"/>
    <property type="match status" value="1"/>
</dbReference>
<dbReference type="InterPro" id="IPR049945">
    <property type="entry name" value="AAA_22"/>
</dbReference>
<dbReference type="CDD" id="cd00009">
    <property type="entry name" value="AAA"/>
    <property type="match status" value="1"/>
</dbReference>
<feature type="region of interest" description="Disordered" evidence="1">
    <location>
        <begin position="353"/>
        <end position="392"/>
    </location>
</feature>
<dbReference type="GO" id="GO:0016887">
    <property type="term" value="F:ATP hydrolysis activity"/>
    <property type="evidence" value="ECO:0007669"/>
    <property type="project" value="InterPro"/>
</dbReference>
<sequence>MSIRGFPRELLDRPPEERLAYFKDYALAHPLLRTAYSALMHVIREPAGASLISVCGPTGVGKTTLLRRVQKELIVQALPDLEKNRGRIPVVCVEAIAPDSGNFNWKDYYIRALEAFNEPLINKKADVALRTASYSGEGKHIPTRSRVTTDELRRALEQALRHRRPDAFIIDEAQHLTKMASGRRLQDQLDSIKSLANLSGILHVLVGTYELLAFRELSGQLSRRKVDIHFPRYRAEYKEDIQAFINVLHTFEHHLPLQEKPNLVQNWEYCYERSIGSVGVLKDWLTRALVSALEEGASTLSLTHLKQHALSISQCEKMATEALEGEAKLKEDDEANGKLLRILGMAEIVSKTGNAGTANSNKQKAAASKRKSNRVGERKPERDPVGVKDHAG</sequence>
<dbReference type="Proteomes" id="UP000297597">
    <property type="component" value="Unassembled WGS sequence"/>
</dbReference>
<dbReference type="AlphaFoldDB" id="A0A4Y7RNU4"/>
<name>A0A4Y7RNU4_9FIRM</name>
<dbReference type="SUPFAM" id="SSF52540">
    <property type="entry name" value="P-loop containing nucleoside triphosphate hydrolases"/>
    <property type="match status" value="1"/>
</dbReference>
<dbReference type="InterPro" id="IPR027417">
    <property type="entry name" value="P-loop_NTPase"/>
</dbReference>
<proteinExistence type="predicted"/>
<evidence type="ECO:0000313" key="3">
    <source>
        <dbReference type="EMBL" id="TEB10645.1"/>
    </source>
</evidence>
<dbReference type="RefSeq" id="WP_134214055.1">
    <property type="nucleotide sequence ID" value="NZ_QFFZ01000023.1"/>
</dbReference>
<dbReference type="InterPro" id="IPR003593">
    <property type="entry name" value="AAA+_ATPase"/>
</dbReference>
<dbReference type="EMBL" id="QFFZ01000023">
    <property type="protein sequence ID" value="TEB10645.1"/>
    <property type="molecule type" value="Genomic_DNA"/>
</dbReference>
<evidence type="ECO:0000259" key="2">
    <source>
        <dbReference type="SMART" id="SM00382"/>
    </source>
</evidence>
<accession>A0A4Y7RNU4</accession>
<dbReference type="PANTHER" id="PTHR35894">
    <property type="entry name" value="GENERAL SECRETION PATHWAY PROTEIN A-RELATED"/>
    <property type="match status" value="1"/>
</dbReference>
<gene>
    <name evidence="3" type="ORF">Pmgp_02225</name>
</gene>
<dbReference type="InterPro" id="IPR052026">
    <property type="entry name" value="ExeA_AAA_ATPase_DNA-bind"/>
</dbReference>
<dbReference type="Pfam" id="PF13401">
    <property type="entry name" value="AAA_22"/>
    <property type="match status" value="1"/>
</dbReference>
<comment type="caution">
    <text evidence="3">The sequence shown here is derived from an EMBL/GenBank/DDBJ whole genome shotgun (WGS) entry which is preliminary data.</text>
</comment>
<evidence type="ECO:0000313" key="4">
    <source>
        <dbReference type="Proteomes" id="UP000297597"/>
    </source>
</evidence>
<evidence type="ECO:0000256" key="1">
    <source>
        <dbReference type="SAM" id="MobiDB-lite"/>
    </source>
</evidence>
<feature type="domain" description="AAA+ ATPase" evidence="2">
    <location>
        <begin position="48"/>
        <end position="227"/>
    </location>
</feature>
<feature type="compositionally biased region" description="Basic and acidic residues" evidence="1">
    <location>
        <begin position="374"/>
        <end position="392"/>
    </location>
</feature>
<protein>
    <recommendedName>
        <fullName evidence="2">AAA+ ATPase domain-containing protein</fullName>
    </recommendedName>
</protein>
<reference evidence="3 4" key="1">
    <citation type="journal article" date="2018" name="Environ. Microbiol.">
        <title>Novel energy conservation strategies and behaviour of Pelotomaculum schinkii driving syntrophic propionate catabolism.</title>
        <authorList>
            <person name="Hidalgo-Ahumada C.A.P."/>
            <person name="Nobu M.K."/>
            <person name="Narihiro T."/>
            <person name="Tamaki H."/>
            <person name="Liu W.T."/>
            <person name="Kamagata Y."/>
            <person name="Stams A.J.M."/>
            <person name="Imachi H."/>
            <person name="Sousa D.Z."/>
        </authorList>
    </citation>
    <scope>NUCLEOTIDE SEQUENCE [LARGE SCALE GENOMIC DNA]</scope>
    <source>
        <strain evidence="3 4">MGP</strain>
    </source>
</reference>
<dbReference type="OrthoDB" id="9790407at2"/>
<keyword evidence="4" id="KW-1185">Reference proteome</keyword>
<dbReference type="Gene3D" id="3.40.50.300">
    <property type="entry name" value="P-loop containing nucleotide triphosphate hydrolases"/>
    <property type="match status" value="1"/>
</dbReference>